<reference evidence="2 3" key="1">
    <citation type="submission" date="2022-04" db="EMBL/GenBank/DDBJ databases">
        <title>Positive selection, recombination, and allopatry shape intraspecific diversity of widespread and dominant cyanobacteria.</title>
        <authorList>
            <person name="Wei J."/>
            <person name="Shu W."/>
            <person name="Hu C."/>
        </authorList>
    </citation>
    <scope>NUCLEOTIDE SEQUENCE [LARGE SCALE GENOMIC DNA]</scope>
    <source>
        <strain evidence="2 3">GB2-A4</strain>
    </source>
</reference>
<dbReference type="EMBL" id="JAMPKM010000002">
    <property type="protein sequence ID" value="MEP0816278.1"/>
    <property type="molecule type" value="Genomic_DNA"/>
</dbReference>
<accession>A0ABV0J4V0</accession>
<sequence length="211" mass="23858">MIRKVGLWLLWIGFIAYAVFLAPPWQPDVGRLQNFLAGNWTDLNAWVVAVFSLIGMWVMIYSCLIFADGRMQKLPAWPFVLGSLGTGVLGLIPYLALREPNQHFSGPKDGWLNFWDSRRTGWLISTSTIAFIAYGILLGDWGGFVQEFQTSRFIHLMSLAFCLFGLLWPTLLGDDMARRGLKEPGLFWTVALIPLFGPLAYLCFRPPLPND</sequence>
<organism evidence="2 3">
    <name type="scientific">Trichocoleus desertorum GB2-A4</name>
    <dbReference type="NCBI Taxonomy" id="2933944"/>
    <lineage>
        <taxon>Bacteria</taxon>
        <taxon>Bacillati</taxon>
        <taxon>Cyanobacteriota</taxon>
        <taxon>Cyanophyceae</taxon>
        <taxon>Leptolyngbyales</taxon>
        <taxon>Trichocoleusaceae</taxon>
        <taxon>Trichocoleus</taxon>
    </lineage>
</organism>
<feature type="transmembrane region" description="Helical" evidence="1">
    <location>
        <begin position="153"/>
        <end position="173"/>
    </location>
</feature>
<feature type="transmembrane region" description="Helical" evidence="1">
    <location>
        <begin position="185"/>
        <end position="204"/>
    </location>
</feature>
<evidence type="ECO:0000256" key="1">
    <source>
        <dbReference type="SAM" id="Phobius"/>
    </source>
</evidence>
<keyword evidence="1" id="KW-0812">Transmembrane</keyword>
<feature type="transmembrane region" description="Helical" evidence="1">
    <location>
        <begin position="7"/>
        <end position="25"/>
    </location>
</feature>
<keyword evidence="3" id="KW-1185">Reference proteome</keyword>
<keyword evidence="1" id="KW-1133">Transmembrane helix</keyword>
<dbReference type="PANTHER" id="PTHR36009">
    <property type="match status" value="1"/>
</dbReference>
<evidence type="ECO:0000313" key="3">
    <source>
        <dbReference type="Proteomes" id="UP001464891"/>
    </source>
</evidence>
<dbReference type="Proteomes" id="UP001464891">
    <property type="component" value="Unassembled WGS sequence"/>
</dbReference>
<keyword evidence="1" id="KW-0472">Membrane</keyword>
<feature type="transmembrane region" description="Helical" evidence="1">
    <location>
        <begin position="121"/>
        <end position="141"/>
    </location>
</feature>
<protein>
    <submittedName>
        <fullName evidence="2">DUF2834 domain-containing protein</fullName>
    </submittedName>
</protein>
<proteinExistence type="predicted"/>
<feature type="transmembrane region" description="Helical" evidence="1">
    <location>
        <begin position="79"/>
        <end position="97"/>
    </location>
</feature>
<feature type="transmembrane region" description="Helical" evidence="1">
    <location>
        <begin position="45"/>
        <end position="67"/>
    </location>
</feature>
<name>A0ABV0J4V0_9CYAN</name>
<evidence type="ECO:0000313" key="2">
    <source>
        <dbReference type="EMBL" id="MEP0816278.1"/>
    </source>
</evidence>
<comment type="caution">
    <text evidence="2">The sequence shown here is derived from an EMBL/GenBank/DDBJ whole genome shotgun (WGS) entry which is preliminary data.</text>
</comment>
<dbReference type="RefSeq" id="WP_190433546.1">
    <property type="nucleotide sequence ID" value="NZ_JAMPKM010000002.1"/>
</dbReference>
<gene>
    <name evidence="2" type="ORF">NC998_04115</name>
</gene>
<dbReference type="PANTHER" id="PTHR36009:SF3">
    <property type="entry name" value="TRANSMEMBRANE PROTEIN"/>
    <property type="match status" value="1"/>
</dbReference>